<name>A0A090T3L9_9VIBR</name>
<reference evidence="1 2" key="1">
    <citation type="submission" date="2014-09" db="EMBL/GenBank/DDBJ databases">
        <title>Vibrio maritimus JCM 19240. (C210) whole genome shotgun sequence.</title>
        <authorList>
            <person name="Sawabe T."/>
            <person name="Meirelles P."/>
            <person name="Nakanishi M."/>
            <person name="Sayaka M."/>
            <person name="Hattori M."/>
            <person name="Ohkuma M."/>
        </authorList>
    </citation>
    <scope>NUCLEOTIDE SEQUENCE [LARGE SCALE GENOMIC DNA]</scope>
    <source>
        <strain evidence="1 2">JCM 19240</strain>
    </source>
</reference>
<proteinExistence type="predicted"/>
<evidence type="ECO:0000313" key="1">
    <source>
        <dbReference type="EMBL" id="GAL33808.1"/>
    </source>
</evidence>
<evidence type="ECO:0000313" key="2">
    <source>
        <dbReference type="Proteomes" id="UP000029224"/>
    </source>
</evidence>
<dbReference type="EMBL" id="BBMT01000003">
    <property type="protein sequence ID" value="GAL33808.1"/>
    <property type="molecule type" value="Genomic_DNA"/>
</dbReference>
<evidence type="ECO:0008006" key="3">
    <source>
        <dbReference type="Google" id="ProtNLM"/>
    </source>
</evidence>
<accession>A0A090T3L9</accession>
<comment type="caution">
    <text evidence="1">The sequence shown here is derived from an EMBL/GenBank/DDBJ whole genome shotgun (WGS) entry which is preliminary data.</text>
</comment>
<dbReference type="AlphaFoldDB" id="A0A090T3L9"/>
<dbReference type="PROSITE" id="PS51257">
    <property type="entry name" value="PROKAR_LIPOPROTEIN"/>
    <property type="match status" value="1"/>
</dbReference>
<organism evidence="1 2">
    <name type="scientific">Vibrio maritimus</name>
    <dbReference type="NCBI Taxonomy" id="990268"/>
    <lineage>
        <taxon>Bacteria</taxon>
        <taxon>Pseudomonadati</taxon>
        <taxon>Pseudomonadota</taxon>
        <taxon>Gammaproteobacteria</taxon>
        <taxon>Vibrionales</taxon>
        <taxon>Vibrionaceae</taxon>
        <taxon>Vibrio</taxon>
    </lineage>
</organism>
<reference evidence="1 2" key="2">
    <citation type="submission" date="2014-09" db="EMBL/GenBank/DDBJ databases">
        <authorList>
            <consortium name="NBRP consortium"/>
            <person name="Sawabe T."/>
            <person name="Meirelles P."/>
            <person name="Nakanishi M."/>
            <person name="Sayaka M."/>
            <person name="Hattori M."/>
            <person name="Ohkuma M."/>
        </authorList>
    </citation>
    <scope>NUCLEOTIDE SEQUENCE [LARGE SCALE GENOMIC DNA]</scope>
    <source>
        <strain evidence="1 2">JCM 19240</strain>
    </source>
</reference>
<dbReference type="Proteomes" id="UP000029224">
    <property type="component" value="Unassembled WGS sequence"/>
</dbReference>
<gene>
    <name evidence="1" type="ORF">JCM19240_2504</name>
</gene>
<sequence length="177" mass="19502">MEFRTLSTTVGMICFSLGISGCESTIEFGEAAEPKTNDRNEVNEPANIGPNNAYFTYEVITKPSKDSDLLINTDKGSGSPFSDLKETYALILYPNIPSKKTNQEEPINLSQAVAIFQKSKTTGKTDTERKYLSPFITVTETSNYVTRVSYKDVDHQIDYDTLFKSATLGVQLASGSP</sequence>
<keyword evidence="2" id="KW-1185">Reference proteome</keyword>
<protein>
    <recommendedName>
        <fullName evidence="3">Lipoprotein</fullName>
    </recommendedName>
</protein>